<evidence type="ECO:0000313" key="2">
    <source>
        <dbReference type="EMBL" id="TWT90114.1"/>
    </source>
</evidence>
<feature type="transmembrane region" description="Helical" evidence="1">
    <location>
        <begin position="29"/>
        <end position="50"/>
    </location>
</feature>
<dbReference type="EMBL" id="SJPQ01000001">
    <property type="protein sequence ID" value="TWT90114.1"/>
    <property type="molecule type" value="Genomic_DNA"/>
</dbReference>
<gene>
    <name evidence="2" type="ORF">Mal64_04970</name>
</gene>
<feature type="transmembrane region" description="Helical" evidence="1">
    <location>
        <begin position="239"/>
        <end position="259"/>
    </location>
</feature>
<reference evidence="2 3" key="1">
    <citation type="submission" date="2019-02" db="EMBL/GenBank/DDBJ databases">
        <title>Deep-cultivation of Planctomycetes and their phenomic and genomic characterization uncovers novel biology.</title>
        <authorList>
            <person name="Wiegand S."/>
            <person name="Jogler M."/>
            <person name="Boedeker C."/>
            <person name="Pinto D."/>
            <person name="Vollmers J."/>
            <person name="Rivas-Marin E."/>
            <person name="Kohn T."/>
            <person name="Peeters S.H."/>
            <person name="Heuer A."/>
            <person name="Rast P."/>
            <person name="Oberbeckmann S."/>
            <person name="Bunk B."/>
            <person name="Jeske O."/>
            <person name="Meyerdierks A."/>
            <person name="Storesund J.E."/>
            <person name="Kallscheuer N."/>
            <person name="Luecker S."/>
            <person name="Lage O.M."/>
            <person name="Pohl T."/>
            <person name="Merkel B.J."/>
            <person name="Hornburger P."/>
            <person name="Mueller R.-W."/>
            <person name="Bruemmer F."/>
            <person name="Labrenz M."/>
            <person name="Spormann A.M."/>
            <person name="Op Den Camp H."/>
            <person name="Overmann J."/>
            <person name="Amann R."/>
            <person name="Jetten M.S.M."/>
            <person name="Mascher T."/>
            <person name="Medema M.H."/>
            <person name="Devos D.P."/>
            <person name="Kaster A.-K."/>
            <person name="Ovreas L."/>
            <person name="Rohde M."/>
            <person name="Galperin M.Y."/>
            <person name="Jogler C."/>
        </authorList>
    </citation>
    <scope>NUCLEOTIDE SEQUENCE [LARGE SCALE GENOMIC DNA]</scope>
    <source>
        <strain evidence="2 3">Mal64</strain>
    </source>
</reference>
<dbReference type="RefSeq" id="WP_146396547.1">
    <property type="nucleotide sequence ID" value="NZ_SJPQ01000001.1"/>
</dbReference>
<accession>A0A5C5ZRI0</accession>
<evidence type="ECO:0000313" key="3">
    <source>
        <dbReference type="Proteomes" id="UP000315440"/>
    </source>
</evidence>
<organism evidence="2 3">
    <name type="scientific">Pseudobythopirellula maris</name>
    <dbReference type="NCBI Taxonomy" id="2527991"/>
    <lineage>
        <taxon>Bacteria</taxon>
        <taxon>Pseudomonadati</taxon>
        <taxon>Planctomycetota</taxon>
        <taxon>Planctomycetia</taxon>
        <taxon>Pirellulales</taxon>
        <taxon>Lacipirellulaceae</taxon>
        <taxon>Pseudobythopirellula</taxon>
    </lineage>
</organism>
<feature type="transmembrane region" description="Helical" evidence="1">
    <location>
        <begin position="110"/>
        <end position="130"/>
    </location>
</feature>
<feature type="transmembrane region" description="Helical" evidence="1">
    <location>
        <begin position="191"/>
        <end position="218"/>
    </location>
</feature>
<dbReference type="Proteomes" id="UP000315440">
    <property type="component" value="Unassembled WGS sequence"/>
</dbReference>
<comment type="caution">
    <text evidence="2">The sequence shown here is derived from an EMBL/GenBank/DDBJ whole genome shotgun (WGS) entry which is preliminary data.</text>
</comment>
<dbReference type="OrthoDB" id="260428at2"/>
<keyword evidence="1" id="KW-0812">Transmembrane</keyword>
<feature type="transmembrane region" description="Helical" evidence="1">
    <location>
        <begin position="306"/>
        <end position="323"/>
    </location>
</feature>
<proteinExistence type="predicted"/>
<dbReference type="AlphaFoldDB" id="A0A5C5ZRI0"/>
<keyword evidence="1" id="KW-1133">Transmembrane helix</keyword>
<keyword evidence="3" id="KW-1185">Reference proteome</keyword>
<protein>
    <submittedName>
        <fullName evidence="2">Uncharacterized protein</fullName>
    </submittedName>
</protein>
<evidence type="ECO:0000256" key="1">
    <source>
        <dbReference type="SAM" id="Phobius"/>
    </source>
</evidence>
<sequence>MPAHDAHADTTPPGEPAWRLILRGAGLAFGLRVWLVGFAALVLSGAWGGWPDPYAFFSSPRYALGAPLEAIERCLGLLAPPGVPSYHGGVAEDVAVGETLAASFAWLARLLVWGFALGVVARIAALRLTIGERIGLKGGLGFVAGRWKTLLAAQLFACLVVAAPLLLLKLFTLPQRFGVGEVVSAALWPVALVLSLLWVVLAGALVIGWPLLVASIAVERADALDSLSRMFAYVTQRPLRLVAYIVMAAAVGWAGGMLVEGLASGAVAVSRLSGAGFPILKPAMEVPLAERMIRGWTELFMLVARGYYPAFLATAGTAIYLLLRRDIDEQEADEVFVEE</sequence>
<feature type="transmembrane region" description="Helical" evidence="1">
    <location>
        <begin position="150"/>
        <end position="171"/>
    </location>
</feature>
<keyword evidence="1" id="KW-0472">Membrane</keyword>
<name>A0A5C5ZRI0_9BACT</name>